<dbReference type="EMBL" id="VOOR01000006">
    <property type="protein sequence ID" value="TXB67587.1"/>
    <property type="molecule type" value="Genomic_DNA"/>
</dbReference>
<dbReference type="InterPro" id="IPR050415">
    <property type="entry name" value="MRET"/>
</dbReference>
<keyword evidence="12" id="KW-1185">Reference proteome</keyword>
<reference evidence="11 12" key="1">
    <citation type="submission" date="2019-08" db="EMBL/GenBank/DDBJ databases">
        <title>Genome of Phaeodactylibacter luteus.</title>
        <authorList>
            <person name="Bowman J.P."/>
        </authorList>
    </citation>
    <scope>NUCLEOTIDE SEQUENCE [LARGE SCALE GENOMIC DNA]</scope>
    <source>
        <strain evidence="11 12">KCTC 42180</strain>
    </source>
</reference>
<protein>
    <submittedName>
        <fullName evidence="11">Phenylacetate-CoA oxygenase/reductase subunit PaaK</fullName>
    </submittedName>
</protein>
<dbReference type="GO" id="GO:0051537">
    <property type="term" value="F:2 iron, 2 sulfur cluster binding"/>
    <property type="evidence" value="ECO:0007669"/>
    <property type="project" value="UniProtKB-KW"/>
</dbReference>
<evidence type="ECO:0000256" key="3">
    <source>
        <dbReference type="ARBA" id="ARBA00022714"/>
    </source>
</evidence>
<dbReference type="RefSeq" id="WP_147166168.1">
    <property type="nucleotide sequence ID" value="NZ_VOOR01000006.1"/>
</dbReference>
<evidence type="ECO:0000256" key="4">
    <source>
        <dbReference type="ARBA" id="ARBA00022723"/>
    </source>
</evidence>
<dbReference type="OrthoDB" id="9789468at2"/>
<dbReference type="GO" id="GO:0050660">
    <property type="term" value="F:flavin adenine dinucleotide binding"/>
    <property type="evidence" value="ECO:0007669"/>
    <property type="project" value="TreeGrafter"/>
</dbReference>
<keyword evidence="2" id="KW-0285">Flavoprotein</keyword>
<evidence type="ECO:0000256" key="7">
    <source>
        <dbReference type="ARBA" id="ARBA00023004"/>
    </source>
</evidence>
<dbReference type="InterPro" id="IPR001433">
    <property type="entry name" value="OxRdtase_FAD/NAD-bd"/>
</dbReference>
<dbReference type="InterPro" id="IPR011884">
    <property type="entry name" value="PaaE"/>
</dbReference>
<evidence type="ECO:0000259" key="10">
    <source>
        <dbReference type="PROSITE" id="PS51384"/>
    </source>
</evidence>
<dbReference type="PRINTS" id="PR00371">
    <property type="entry name" value="FPNCR"/>
</dbReference>
<evidence type="ECO:0000256" key="5">
    <source>
        <dbReference type="ARBA" id="ARBA00022827"/>
    </source>
</evidence>
<accession>A0A5C6RZQ9</accession>
<dbReference type="NCBIfam" id="TIGR02160">
    <property type="entry name" value="PA_CoA_Oxy5"/>
    <property type="match status" value="1"/>
</dbReference>
<organism evidence="11 12">
    <name type="scientific">Phaeodactylibacter luteus</name>
    <dbReference type="NCBI Taxonomy" id="1564516"/>
    <lineage>
        <taxon>Bacteria</taxon>
        <taxon>Pseudomonadati</taxon>
        <taxon>Bacteroidota</taxon>
        <taxon>Saprospiria</taxon>
        <taxon>Saprospirales</taxon>
        <taxon>Haliscomenobacteraceae</taxon>
        <taxon>Phaeodactylibacter</taxon>
    </lineage>
</organism>
<dbReference type="Pfam" id="PF00970">
    <property type="entry name" value="FAD_binding_6"/>
    <property type="match status" value="1"/>
</dbReference>
<dbReference type="InterPro" id="IPR039261">
    <property type="entry name" value="FNR_nucleotide-bd"/>
</dbReference>
<evidence type="ECO:0000256" key="8">
    <source>
        <dbReference type="ARBA" id="ARBA00023014"/>
    </source>
</evidence>
<dbReference type="PANTHER" id="PTHR47354">
    <property type="entry name" value="NADH OXIDOREDUCTASE HCR"/>
    <property type="match status" value="1"/>
</dbReference>
<evidence type="ECO:0000313" key="12">
    <source>
        <dbReference type="Proteomes" id="UP000321580"/>
    </source>
</evidence>
<dbReference type="InterPro" id="IPR036010">
    <property type="entry name" value="2Fe-2S_ferredoxin-like_sf"/>
</dbReference>
<dbReference type="AlphaFoldDB" id="A0A5C6RZQ9"/>
<name>A0A5C6RZQ9_9BACT</name>
<dbReference type="Gene3D" id="3.10.20.30">
    <property type="match status" value="1"/>
</dbReference>
<keyword evidence="5" id="KW-0274">FAD</keyword>
<dbReference type="Gene3D" id="2.40.30.10">
    <property type="entry name" value="Translation factors"/>
    <property type="match status" value="1"/>
</dbReference>
<dbReference type="PROSITE" id="PS00197">
    <property type="entry name" value="2FE2S_FER_1"/>
    <property type="match status" value="1"/>
</dbReference>
<dbReference type="InterPro" id="IPR008333">
    <property type="entry name" value="Cbr1-like_FAD-bd_dom"/>
</dbReference>
<comment type="cofactor">
    <cofactor evidence="1">
        <name>FAD</name>
        <dbReference type="ChEBI" id="CHEBI:57692"/>
    </cofactor>
</comment>
<dbReference type="SUPFAM" id="SSF52343">
    <property type="entry name" value="Ferredoxin reductase-like, C-terminal NADP-linked domain"/>
    <property type="match status" value="1"/>
</dbReference>
<dbReference type="InterPro" id="IPR006058">
    <property type="entry name" value="2Fe2S_fd_BS"/>
</dbReference>
<keyword evidence="8" id="KW-0411">Iron-sulfur</keyword>
<dbReference type="InterPro" id="IPR017927">
    <property type="entry name" value="FAD-bd_FR_type"/>
</dbReference>
<dbReference type="SUPFAM" id="SSF54292">
    <property type="entry name" value="2Fe-2S ferredoxin-like"/>
    <property type="match status" value="1"/>
</dbReference>
<evidence type="ECO:0000256" key="6">
    <source>
        <dbReference type="ARBA" id="ARBA00023002"/>
    </source>
</evidence>
<feature type="domain" description="2Fe-2S ferredoxin-type" evidence="9">
    <location>
        <begin position="266"/>
        <end position="356"/>
    </location>
</feature>
<evidence type="ECO:0000256" key="2">
    <source>
        <dbReference type="ARBA" id="ARBA00022630"/>
    </source>
</evidence>
<keyword evidence="3" id="KW-0001">2Fe-2S</keyword>
<evidence type="ECO:0000259" key="9">
    <source>
        <dbReference type="PROSITE" id="PS51085"/>
    </source>
</evidence>
<dbReference type="PANTHER" id="PTHR47354:SF8">
    <property type="entry name" value="1,2-PHENYLACETYL-COA EPOXIDASE, SUBUNIT E"/>
    <property type="match status" value="1"/>
</dbReference>
<proteinExistence type="predicted"/>
<dbReference type="PROSITE" id="PS51384">
    <property type="entry name" value="FAD_FR"/>
    <property type="match status" value="1"/>
</dbReference>
<dbReference type="SUPFAM" id="SSF63380">
    <property type="entry name" value="Riboflavin synthase domain-like"/>
    <property type="match status" value="1"/>
</dbReference>
<dbReference type="InterPro" id="IPR017938">
    <property type="entry name" value="Riboflavin_synthase-like_b-brl"/>
</dbReference>
<dbReference type="InterPro" id="IPR001041">
    <property type="entry name" value="2Fe-2S_ferredoxin-type"/>
</dbReference>
<sequence>MPKFHNLKVKDVRRETEECVSVAFDLPPGLREAYEYLPGQYLTLKAEIGGEEVRRSYSICSSPSDGELRVAVKKVPGGRFSTFANEQLKHGDTLEVMTPMGRFHNQPNPANAKQYVAFAAGSGITPVRAILKAVLEEEPRSTFTLFYGNRGVDSIIFREDIEGLKNEYMGRLRIFHVLSREKLGSPLFTGRITGEKAGLLCDKLIDLSQVDEFFLCGPQAMTDAITEVLKSKGVDRKKIHFELFTTGKAQLPPQPKVQEKQADVEAKVTIVLDGNAMEFPLSSNAENILDGALKAGADLPYACKGGVCSTCRAKVTAGEVYMDVNYALEPEEVEAGYVLTCQAHPKTDEVTVDFDA</sequence>
<dbReference type="InterPro" id="IPR012675">
    <property type="entry name" value="Beta-grasp_dom_sf"/>
</dbReference>
<dbReference type="CDD" id="cd06214">
    <property type="entry name" value="PA_degradation_oxidoreductase_like"/>
    <property type="match status" value="1"/>
</dbReference>
<gene>
    <name evidence="11" type="primary">paaK</name>
    <name evidence="11" type="ORF">FRY97_04120</name>
</gene>
<evidence type="ECO:0000313" key="11">
    <source>
        <dbReference type="EMBL" id="TXB67587.1"/>
    </source>
</evidence>
<evidence type="ECO:0000256" key="1">
    <source>
        <dbReference type="ARBA" id="ARBA00001974"/>
    </source>
</evidence>
<dbReference type="PRINTS" id="PR00406">
    <property type="entry name" value="CYTB5RDTASE"/>
</dbReference>
<feature type="domain" description="FAD-binding FR-type" evidence="10">
    <location>
        <begin position="2"/>
        <end position="106"/>
    </location>
</feature>
<keyword evidence="4" id="KW-0479">Metal-binding</keyword>
<dbReference type="InterPro" id="IPR001709">
    <property type="entry name" value="Flavoprot_Pyr_Nucl_cyt_Rdtase"/>
</dbReference>
<dbReference type="PROSITE" id="PS51085">
    <property type="entry name" value="2FE2S_FER_2"/>
    <property type="match status" value="1"/>
</dbReference>
<keyword evidence="7" id="KW-0408">Iron</keyword>
<dbReference type="GO" id="GO:0016491">
    <property type="term" value="F:oxidoreductase activity"/>
    <property type="evidence" value="ECO:0007669"/>
    <property type="project" value="UniProtKB-KW"/>
</dbReference>
<dbReference type="Proteomes" id="UP000321580">
    <property type="component" value="Unassembled WGS sequence"/>
</dbReference>
<dbReference type="GO" id="GO:0046872">
    <property type="term" value="F:metal ion binding"/>
    <property type="evidence" value="ECO:0007669"/>
    <property type="project" value="UniProtKB-KW"/>
</dbReference>
<keyword evidence="6" id="KW-0560">Oxidoreductase</keyword>
<dbReference type="Pfam" id="PF00175">
    <property type="entry name" value="NAD_binding_1"/>
    <property type="match status" value="1"/>
</dbReference>
<dbReference type="GO" id="GO:0010124">
    <property type="term" value="P:phenylacetate catabolic process"/>
    <property type="evidence" value="ECO:0007669"/>
    <property type="project" value="InterPro"/>
</dbReference>
<comment type="caution">
    <text evidence="11">The sequence shown here is derived from an EMBL/GenBank/DDBJ whole genome shotgun (WGS) entry which is preliminary data.</text>
</comment>
<dbReference type="CDD" id="cd00207">
    <property type="entry name" value="fer2"/>
    <property type="match status" value="1"/>
</dbReference>
<dbReference type="Pfam" id="PF00111">
    <property type="entry name" value="Fer2"/>
    <property type="match status" value="1"/>
</dbReference>
<dbReference type="Gene3D" id="3.40.50.80">
    <property type="entry name" value="Nucleotide-binding domain of ferredoxin-NADP reductase (FNR) module"/>
    <property type="match status" value="1"/>
</dbReference>